<protein>
    <submittedName>
        <fullName evidence="2">Uncharacterized protein</fullName>
    </submittedName>
</protein>
<dbReference type="Proteomes" id="UP000198415">
    <property type="component" value="Unassembled WGS sequence"/>
</dbReference>
<dbReference type="EMBL" id="FZNR01000003">
    <property type="protein sequence ID" value="SNR58489.1"/>
    <property type="molecule type" value="Genomic_DNA"/>
</dbReference>
<evidence type="ECO:0000256" key="1">
    <source>
        <dbReference type="SAM" id="MobiDB-lite"/>
    </source>
</evidence>
<name>A0A238XKJ1_9ACTN</name>
<accession>A0A238XKJ1</accession>
<sequence>MAKRVTGAKVNRSAARKAAEVAALRRARLAEHEAAVTEAVALYFDRSSRAEQTRVEAQVRADKILADADRGARILQGQADEAVLRLRRLGEPVAEIAAMVAQPVAMVRSVLTAAERRSSAATPVTSAETVPETADRYQVPDAAEQTAGAAVVEPQQAG</sequence>
<reference evidence="2 3" key="1">
    <citation type="submission" date="2017-06" db="EMBL/GenBank/DDBJ databases">
        <authorList>
            <person name="Kim H.J."/>
            <person name="Triplett B.A."/>
        </authorList>
    </citation>
    <scope>NUCLEOTIDE SEQUENCE [LARGE SCALE GENOMIC DNA]</scope>
    <source>
        <strain evidence="2 3">DSM 43151</strain>
    </source>
</reference>
<evidence type="ECO:0000313" key="3">
    <source>
        <dbReference type="Proteomes" id="UP000198415"/>
    </source>
</evidence>
<keyword evidence="3" id="KW-1185">Reference proteome</keyword>
<feature type="compositionally biased region" description="Polar residues" evidence="1">
    <location>
        <begin position="119"/>
        <end position="128"/>
    </location>
</feature>
<dbReference type="AlphaFoldDB" id="A0A238XKJ1"/>
<organism evidence="2 3">
    <name type="scientific">Actinoplanes regularis</name>
    <dbReference type="NCBI Taxonomy" id="52697"/>
    <lineage>
        <taxon>Bacteria</taxon>
        <taxon>Bacillati</taxon>
        <taxon>Actinomycetota</taxon>
        <taxon>Actinomycetes</taxon>
        <taxon>Micromonosporales</taxon>
        <taxon>Micromonosporaceae</taxon>
        <taxon>Actinoplanes</taxon>
    </lineage>
</organism>
<gene>
    <name evidence="2" type="ORF">SAMN06264365_103472</name>
</gene>
<evidence type="ECO:0000313" key="2">
    <source>
        <dbReference type="EMBL" id="SNR58489.1"/>
    </source>
</evidence>
<proteinExistence type="predicted"/>
<feature type="region of interest" description="Disordered" evidence="1">
    <location>
        <begin position="117"/>
        <end position="137"/>
    </location>
</feature>